<dbReference type="KEGG" id="strg:SRT_04370"/>
<evidence type="ECO:0000313" key="1">
    <source>
        <dbReference type="EMBL" id="BAQ23698.1"/>
    </source>
</evidence>
<dbReference type="EMBL" id="AP014612">
    <property type="protein sequence ID" value="BAQ23698.1"/>
    <property type="molecule type" value="Genomic_DNA"/>
</dbReference>
<gene>
    <name evidence="1" type="ORF">SRT_04370</name>
</gene>
<dbReference type="AlphaFoldDB" id="A0A1L7LHV0"/>
<accession>A0A1L7LHV0</accession>
<reference evidence="1 2" key="1">
    <citation type="journal article" date="2016" name="Microbiol. Immunol.">
        <title>Complete genome sequence of Streptococcus troglodytae TKU31 isolated from the oral cavity of a chimpanzee (Pan troglodytes).</title>
        <authorList>
            <person name="Okamoto M."/>
            <person name="Naito M."/>
            <person name="Miyanohara M."/>
            <person name="Imai S."/>
            <person name="Nomura Y."/>
            <person name="Saito W."/>
            <person name="Momoi Y."/>
            <person name="Takada K."/>
            <person name="Miyabe-Nishiwaki T."/>
            <person name="Tomonaga M."/>
            <person name="Hanada N."/>
        </authorList>
    </citation>
    <scope>NUCLEOTIDE SEQUENCE [LARGE SCALE GENOMIC DNA]</scope>
    <source>
        <strain evidence="2">TKU 31</strain>
    </source>
</reference>
<proteinExistence type="predicted"/>
<organism evidence="1 2">
    <name type="scientific">Streptococcus troglodytae</name>
    <dbReference type="NCBI Taxonomy" id="1111760"/>
    <lineage>
        <taxon>Bacteria</taxon>
        <taxon>Bacillati</taxon>
        <taxon>Bacillota</taxon>
        <taxon>Bacilli</taxon>
        <taxon>Lactobacillales</taxon>
        <taxon>Streptococcaceae</taxon>
        <taxon>Streptococcus</taxon>
    </lineage>
</organism>
<dbReference type="Proteomes" id="UP000217758">
    <property type="component" value="Chromosome"/>
</dbReference>
<dbReference type="RefSeq" id="WP_161940012.1">
    <property type="nucleotide sequence ID" value="NZ_AP014612.1"/>
</dbReference>
<keyword evidence="2" id="KW-1185">Reference proteome</keyword>
<name>A0A1L7LHV0_9STRE</name>
<protein>
    <submittedName>
        <fullName evidence="1">O-antigen acetylase domain protein</fullName>
    </submittedName>
</protein>
<sequence>MLFFDKKLLMAVRLASIIISQYTVYAFSNHNLKEKLEAALSKKQVSSILLDLFGNLFHL</sequence>
<evidence type="ECO:0000313" key="2">
    <source>
        <dbReference type="Proteomes" id="UP000217758"/>
    </source>
</evidence>